<dbReference type="GO" id="GO:0005524">
    <property type="term" value="F:ATP binding"/>
    <property type="evidence" value="ECO:0007669"/>
    <property type="project" value="UniProtKB-KW"/>
</dbReference>
<dbReference type="PROSITE" id="PS50043">
    <property type="entry name" value="HTH_LUXR_2"/>
    <property type="match status" value="1"/>
</dbReference>
<organism evidence="2 3">
    <name type="scientific">Streptomyces niveiscabiei</name>
    <dbReference type="NCBI Taxonomy" id="164115"/>
    <lineage>
        <taxon>Bacteria</taxon>
        <taxon>Bacillati</taxon>
        <taxon>Actinomycetota</taxon>
        <taxon>Actinomycetes</taxon>
        <taxon>Kitasatosporales</taxon>
        <taxon>Streptomycetaceae</taxon>
        <taxon>Streptomyces</taxon>
    </lineage>
</organism>
<dbReference type="Gene3D" id="1.10.10.10">
    <property type="entry name" value="Winged helix-like DNA-binding domain superfamily/Winged helix DNA-binding domain"/>
    <property type="match status" value="1"/>
</dbReference>
<protein>
    <submittedName>
        <fullName evidence="2">ATP-binding protein</fullName>
    </submittedName>
</protein>
<dbReference type="Pfam" id="PF13401">
    <property type="entry name" value="AAA_22"/>
    <property type="match status" value="1"/>
</dbReference>
<evidence type="ECO:0000259" key="1">
    <source>
        <dbReference type="PROSITE" id="PS50043"/>
    </source>
</evidence>
<sequence>MTGPTPIAGNLPAPLTSFVGRRRDVADIRRLLRTARLVTLTGPGGVGKTRLALHLAGLSRTAYPDGVWLVDLSPVRDPSTVPATALAALRLPDLGTRPALETLTHQLARHRALVVLDNCEHLQDASAALATALLAACPGLGLLATGRRALAVPGEHVHALAPLPADGEAVDLLQDRAAAVRPGFRVTDANRAQAVRLCTELDGLPLAIELAAARLRSLTLDVAVERLTDRFALLTGGCRTAPPRQHSLRGMVEWSYELCTPAERLLWNRLAVFRDGFTPDAAADVCSGDGITAAEAPGLLARLVAQSVVAARDGRHHLPEILREYAYARLTEPERRDLARRHRDFYRTLAEGLALRWYGPGQPEALARLRAEHANLRLALEYRAGPVAPDARAGLTDPAPGPVHRAGPGVRAGLADLAPPLEHREGPACSDAQAELALAAALRFHWSANGLLGEGRRRLDRALDAAPEPTLTRARALSAAAYLALLQGDPEAARHRLAEAERLGHRLANPSVLASVQGLRGTSELLLDRPAQALARFEEALATHHGAGESAQPLFWLFQMTIAHSRLADPRALDTGRRAVALAETHGERHCRSYALLALGYELRARGDHDQALAHIRAALEILRDFDDFVATARALDLLAWIAAAEPSAGAHERAALLLGAVSALASGVSIPMGAEFGAHHVRCTRTVASALGQDAYRKALAEGSRYDTPAQAIALALREDAAPAAPSLTRREREVAALVARGLTNRLIAAELCLSPRTADRHVENILTKLGLRRRTQIAAWWAQQPAA</sequence>
<dbReference type="InterPro" id="IPR049945">
    <property type="entry name" value="AAA_22"/>
</dbReference>
<dbReference type="SUPFAM" id="SSF52540">
    <property type="entry name" value="P-loop containing nucleoside triphosphate hydrolases"/>
    <property type="match status" value="1"/>
</dbReference>
<gene>
    <name evidence="2" type="ORF">ACKI18_24345</name>
</gene>
<dbReference type="SUPFAM" id="SSF48452">
    <property type="entry name" value="TPR-like"/>
    <property type="match status" value="1"/>
</dbReference>
<reference evidence="2 3" key="1">
    <citation type="submission" date="2024-12" db="EMBL/GenBank/DDBJ databases">
        <title>Forecasting of Potato common scab and diversities of Pathogenic streptomyces spp. in china.</title>
        <authorList>
            <person name="Handique U."/>
            <person name="Wu J."/>
        </authorList>
    </citation>
    <scope>NUCLEOTIDE SEQUENCE [LARGE SCALE GENOMIC DNA]</scope>
    <source>
        <strain evidence="2 3">ZRIMU1530</strain>
    </source>
</reference>
<dbReference type="InterPro" id="IPR027417">
    <property type="entry name" value="P-loop_NTPase"/>
</dbReference>
<evidence type="ECO:0000313" key="3">
    <source>
        <dbReference type="Proteomes" id="UP001631957"/>
    </source>
</evidence>
<dbReference type="Proteomes" id="UP001631957">
    <property type="component" value="Unassembled WGS sequence"/>
</dbReference>
<dbReference type="SMART" id="SM00421">
    <property type="entry name" value="HTH_LUXR"/>
    <property type="match status" value="1"/>
</dbReference>
<dbReference type="InterPro" id="IPR000792">
    <property type="entry name" value="Tscrpt_reg_LuxR_C"/>
</dbReference>
<proteinExistence type="predicted"/>
<dbReference type="InterPro" id="IPR036388">
    <property type="entry name" value="WH-like_DNA-bd_sf"/>
</dbReference>
<dbReference type="PRINTS" id="PR00038">
    <property type="entry name" value="HTHLUXR"/>
</dbReference>
<dbReference type="PANTHER" id="PTHR47691:SF3">
    <property type="entry name" value="HTH-TYPE TRANSCRIPTIONAL REGULATOR RV0890C-RELATED"/>
    <property type="match status" value="1"/>
</dbReference>
<dbReference type="Gene3D" id="3.40.50.300">
    <property type="entry name" value="P-loop containing nucleotide triphosphate hydrolases"/>
    <property type="match status" value="1"/>
</dbReference>
<dbReference type="PANTHER" id="PTHR47691">
    <property type="entry name" value="REGULATOR-RELATED"/>
    <property type="match status" value="1"/>
</dbReference>
<feature type="domain" description="HTH luxR-type" evidence="1">
    <location>
        <begin position="722"/>
        <end position="787"/>
    </location>
</feature>
<dbReference type="Gene3D" id="1.25.40.10">
    <property type="entry name" value="Tetratricopeptide repeat domain"/>
    <property type="match status" value="1"/>
</dbReference>
<dbReference type="SUPFAM" id="SSF46894">
    <property type="entry name" value="C-terminal effector domain of the bipartite response regulators"/>
    <property type="match status" value="1"/>
</dbReference>
<dbReference type="SMART" id="SM00028">
    <property type="entry name" value="TPR"/>
    <property type="match status" value="3"/>
</dbReference>
<keyword evidence="2" id="KW-0067">ATP-binding</keyword>
<name>A0ABW9HUN0_9ACTN</name>
<dbReference type="EMBL" id="JBJVNI010000013">
    <property type="protein sequence ID" value="MFM9611829.1"/>
    <property type="molecule type" value="Genomic_DNA"/>
</dbReference>
<dbReference type="CDD" id="cd06170">
    <property type="entry name" value="LuxR_C_like"/>
    <property type="match status" value="1"/>
</dbReference>
<keyword evidence="3" id="KW-1185">Reference proteome</keyword>
<keyword evidence="2" id="KW-0547">Nucleotide-binding</keyword>
<dbReference type="Pfam" id="PF00196">
    <property type="entry name" value="GerE"/>
    <property type="match status" value="1"/>
</dbReference>
<evidence type="ECO:0000313" key="2">
    <source>
        <dbReference type="EMBL" id="MFM9611829.1"/>
    </source>
</evidence>
<dbReference type="RefSeq" id="WP_409122454.1">
    <property type="nucleotide sequence ID" value="NZ_JBJVNI010000013.1"/>
</dbReference>
<dbReference type="InterPro" id="IPR019734">
    <property type="entry name" value="TPR_rpt"/>
</dbReference>
<accession>A0ABW9HUN0</accession>
<dbReference type="PRINTS" id="PR00364">
    <property type="entry name" value="DISEASERSIST"/>
</dbReference>
<dbReference type="InterPro" id="IPR011990">
    <property type="entry name" value="TPR-like_helical_dom_sf"/>
</dbReference>
<dbReference type="InterPro" id="IPR016032">
    <property type="entry name" value="Sig_transdc_resp-reg_C-effctor"/>
</dbReference>
<comment type="caution">
    <text evidence="2">The sequence shown here is derived from an EMBL/GenBank/DDBJ whole genome shotgun (WGS) entry which is preliminary data.</text>
</comment>